<evidence type="ECO:0000313" key="3">
    <source>
        <dbReference type="Proteomes" id="UP001180020"/>
    </source>
</evidence>
<evidence type="ECO:0000259" key="1">
    <source>
        <dbReference type="PROSITE" id="PS51297"/>
    </source>
</evidence>
<dbReference type="GO" id="GO:0005634">
    <property type="term" value="C:nucleus"/>
    <property type="evidence" value="ECO:0007669"/>
    <property type="project" value="InterPro"/>
</dbReference>
<dbReference type="PROSITE" id="PS51297">
    <property type="entry name" value="K_BOX"/>
    <property type="match status" value="1"/>
</dbReference>
<dbReference type="EMBL" id="JAUJYO010000022">
    <property type="protein sequence ID" value="KAK1282491.1"/>
    <property type="molecule type" value="Genomic_DNA"/>
</dbReference>
<gene>
    <name evidence="2" type="ORF">QJS10_CPB22g00608</name>
</gene>
<dbReference type="Proteomes" id="UP001180020">
    <property type="component" value="Unassembled WGS sequence"/>
</dbReference>
<keyword evidence="3" id="KW-1185">Reference proteome</keyword>
<dbReference type="Pfam" id="PF01486">
    <property type="entry name" value="K-box"/>
    <property type="match status" value="1"/>
</dbReference>
<organism evidence="2 3">
    <name type="scientific">Acorus calamus</name>
    <name type="common">Sweet flag</name>
    <dbReference type="NCBI Taxonomy" id="4465"/>
    <lineage>
        <taxon>Eukaryota</taxon>
        <taxon>Viridiplantae</taxon>
        <taxon>Streptophyta</taxon>
        <taxon>Embryophyta</taxon>
        <taxon>Tracheophyta</taxon>
        <taxon>Spermatophyta</taxon>
        <taxon>Magnoliopsida</taxon>
        <taxon>Liliopsida</taxon>
        <taxon>Acoraceae</taxon>
        <taxon>Acorus</taxon>
    </lineage>
</organism>
<reference evidence="2" key="2">
    <citation type="submission" date="2023-06" db="EMBL/GenBank/DDBJ databases">
        <authorList>
            <person name="Ma L."/>
            <person name="Liu K.-W."/>
            <person name="Li Z."/>
            <person name="Hsiao Y.-Y."/>
            <person name="Qi Y."/>
            <person name="Fu T."/>
            <person name="Tang G."/>
            <person name="Zhang D."/>
            <person name="Sun W.-H."/>
            <person name="Liu D.-K."/>
            <person name="Li Y."/>
            <person name="Chen G.-Z."/>
            <person name="Liu X.-D."/>
            <person name="Liao X.-Y."/>
            <person name="Jiang Y.-T."/>
            <person name="Yu X."/>
            <person name="Hao Y."/>
            <person name="Huang J."/>
            <person name="Zhao X.-W."/>
            <person name="Ke S."/>
            <person name="Chen Y.-Y."/>
            <person name="Wu W.-L."/>
            <person name="Hsu J.-L."/>
            <person name="Lin Y.-F."/>
            <person name="Huang M.-D."/>
            <person name="Li C.-Y."/>
            <person name="Huang L."/>
            <person name="Wang Z.-W."/>
            <person name="Zhao X."/>
            <person name="Zhong W.-Y."/>
            <person name="Peng D.-H."/>
            <person name="Ahmad S."/>
            <person name="Lan S."/>
            <person name="Zhang J.-S."/>
            <person name="Tsai W.-C."/>
            <person name="Van De Peer Y."/>
            <person name="Liu Z.-J."/>
        </authorList>
    </citation>
    <scope>NUCLEOTIDE SEQUENCE</scope>
    <source>
        <strain evidence="2">CP</strain>
        <tissue evidence="2">Leaves</tissue>
    </source>
</reference>
<name>A0AAV9C0V6_ACOCL</name>
<evidence type="ECO:0000313" key="2">
    <source>
        <dbReference type="EMBL" id="KAK1282491.1"/>
    </source>
</evidence>
<sequence length="128" mass="14481">MGSSIESISGSNINLAPKKTSAKLAQFKASMLKTLERYQKCNYGAPEPIMPSKEIQKMKCDSIGITFPQGYQSLSRHFLGEDLGPLNSKQLEQLERQLESSVRQIRSTRIQQMLDQLSDLQRKVCMRS</sequence>
<feature type="domain" description="K-box" evidence="1">
    <location>
        <begin position="53"/>
        <end position="128"/>
    </location>
</feature>
<proteinExistence type="predicted"/>
<reference evidence="2" key="1">
    <citation type="journal article" date="2023" name="Nat. Commun.">
        <title>Diploid and tetraploid genomes of Acorus and the evolution of monocots.</title>
        <authorList>
            <person name="Ma L."/>
            <person name="Liu K.W."/>
            <person name="Li Z."/>
            <person name="Hsiao Y.Y."/>
            <person name="Qi Y."/>
            <person name="Fu T."/>
            <person name="Tang G.D."/>
            <person name="Zhang D."/>
            <person name="Sun W.H."/>
            <person name="Liu D.K."/>
            <person name="Li Y."/>
            <person name="Chen G.Z."/>
            <person name="Liu X.D."/>
            <person name="Liao X.Y."/>
            <person name="Jiang Y.T."/>
            <person name="Yu X."/>
            <person name="Hao Y."/>
            <person name="Huang J."/>
            <person name="Zhao X.W."/>
            <person name="Ke S."/>
            <person name="Chen Y.Y."/>
            <person name="Wu W.L."/>
            <person name="Hsu J.L."/>
            <person name="Lin Y.F."/>
            <person name="Huang M.D."/>
            <person name="Li C.Y."/>
            <person name="Huang L."/>
            <person name="Wang Z.W."/>
            <person name="Zhao X."/>
            <person name="Zhong W.Y."/>
            <person name="Peng D.H."/>
            <person name="Ahmad S."/>
            <person name="Lan S."/>
            <person name="Zhang J.S."/>
            <person name="Tsai W.C."/>
            <person name="Van de Peer Y."/>
            <person name="Liu Z.J."/>
        </authorList>
    </citation>
    <scope>NUCLEOTIDE SEQUENCE</scope>
    <source>
        <strain evidence="2">CP</strain>
    </source>
</reference>
<dbReference type="AlphaFoldDB" id="A0AAV9C0V6"/>
<dbReference type="InterPro" id="IPR002487">
    <property type="entry name" value="TF_Kbox"/>
</dbReference>
<comment type="caution">
    <text evidence="2">The sequence shown here is derived from an EMBL/GenBank/DDBJ whole genome shotgun (WGS) entry which is preliminary data.</text>
</comment>
<accession>A0AAV9C0V6</accession>
<dbReference type="GO" id="GO:0003700">
    <property type="term" value="F:DNA-binding transcription factor activity"/>
    <property type="evidence" value="ECO:0007669"/>
    <property type="project" value="InterPro"/>
</dbReference>
<protein>
    <recommendedName>
        <fullName evidence="1">K-box domain-containing protein</fullName>
    </recommendedName>
</protein>